<dbReference type="InterPro" id="IPR008253">
    <property type="entry name" value="Marvel"/>
</dbReference>
<feature type="signal peptide" evidence="6">
    <location>
        <begin position="1"/>
        <end position="19"/>
    </location>
</feature>
<gene>
    <name evidence="8" type="ORF">LTR09_008434</name>
</gene>
<protein>
    <recommendedName>
        <fullName evidence="7">MARVEL domain-containing protein</fullName>
    </recommendedName>
</protein>
<comment type="caution">
    <text evidence="8">The sequence shown here is derived from an EMBL/GenBank/DDBJ whole genome shotgun (WGS) entry which is preliminary data.</text>
</comment>
<keyword evidence="4 5" id="KW-0472">Membrane</keyword>
<evidence type="ECO:0000256" key="2">
    <source>
        <dbReference type="ARBA" id="ARBA00022692"/>
    </source>
</evidence>
<reference evidence="8" key="1">
    <citation type="submission" date="2023-04" db="EMBL/GenBank/DDBJ databases">
        <title>Black Yeasts Isolated from many extreme environments.</title>
        <authorList>
            <person name="Coleine C."/>
            <person name="Stajich J.E."/>
            <person name="Selbmann L."/>
        </authorList>
    </citation>
    <scope>NUCLEOTIDE SEQUENCE</scope>
    <source>
        <strain evidence="8">CCFEE 5312</strain>
    </source>
</reference>
<evidence type="ECO:0000256" key="1">
    <source>
        <dbReference type="ARBA" id="ARBA00004141"/>
    </source>
</evidence>
<comment type="subcellular location">
    <subcellularLocation>
        <location evidence="1">Membrane</location>
        <topology evidence="1">Multi-pass membrane protein</topology>
    </subcellularLocation>
</comment>
<sequence length="161" mass="17016">MAASKLILTALRCFQLLCAAVVLGTSVSLHKFLPKYQDFCNSIEQDSLCDFKGLIPAVGFGICVGALGLLDAIVGLVATWMEVVPALIMAALDGLAALVYLASGLATSIILSKSVFDQSSGSRFTECKADAAFQIIGFLVTIVLIGFTFLWRRSGKMSSAV</sequence>
<keyword evidence="3 5" id="KW-1133">Transmembrane helix</keyword>
<dbReference type="GO" id="GO:0016020">
    <property type="term" value="C:membrane"/>
    <property type="evidence" value="ECO:0007669"/>
    <property type="project" value="UniProtKB-SubCell"/>
</dbReference>
<feature type="transmembrane region" description="Helical" evidence="5">
    <location>
        <begin position="90"/>
        <end position="111"/>
    </location>
</feature>
<proteinExistence type="predicted"/>
<evidence type="ECO:0000313" key="8">
    <source>
        <dbReference type="EMBL" id="KAK3050285.1"/>
    </source>
</evidence>
<evidence type="ECO:0000256" key="3">
    <source>
        <dbReference type="ARBA" id="ARBA00022989"/>
    </source>
</evidence>
<dbReference type="Pfam" id="PF01284">
    <property type="entry name" value="MARVEL"/>
    <property type="match status" value="1"/>
</dbReference>
<evidence type="ECO:0000313" key="9">
    <source>
        <dbReference type="Proteomes" id="UP001271007"/>
    </source>
</evidence>
<accession>A0AAJ0DAV9</accession>
<evidence type="ECO:0000256" key="4">
    <source>
        <dbReference type="ARBA" id="ARBA00023136"/>
    </source>
</evidence>
<feature type="transmembrane region" description="Helical" evidence="5">
    <location>
        <begin position="54"/>
        <end position="78"/>
    </location>
</feature>
<dbReference type="Proteomes" id="UP001271007">
    <property type="component" value="Unassembled WGS sequence"/>
</dbReference>
<keyword evidence="2 5" id="KW-0812">Transmembrane</keyword>
<keyword evidence="9" id="KW-1185">Reference proteome</keyword>
<feature type="domain" description="MARVEL" evidence="7">
    <location>
        <begin position="7"/>
        <end position="149"/>
    </location>
</feature>
<dbReference type="AlphaFoldDB" id="A0AAJ0DAV9"/>
<name>A0AAJ0DAV9_9PEZI</name>
<evidence type="ECO:0000256" key="5">
    <source>
        <dbReference type="SAM" id="Phobius"/>
    </source>
</evidence>
<dbReference type="EMBL" id="JAWDJX010000033">
    <property type="protein sequence ID" value="KAK3050285.1"/>
    <property type="molecule type" value="Genomic_DNA"/>
</dbReference>
<evidence type="ECO:0000259" key="7">
    <source>
        <dbReference type="Pfam" id="PF01284"/>
    </source>
</evidence>
<evidence type="ECO:0000256" key="6">
    <source>
        <dbReference type="SAM" id="SignalP"/>
    </source>
</evidence>
<feature type="chain" id="PRO_5042611802" description="MARVEL domain-containing protein" evidence="6">
    <location>
        <begin position="20"/>
        <end position="161"/>
    </location>
</feature>
<keyword evidence="6" id="KW-0732">Signal</keyword>
<feature type="transmembrane region" description="Helical" evidence="5">
    <location>
        <begin position="131"/>
        <end position="151"/>
    </location>
</feature>
<organism evidence="8 9">
    <name type="scientific">Extremus antarcticus</name>
    <dbReference type="NCBI Taxonomy" id="702011"/>
    <lineage>
        <taxon>Eukaryota</taxon>
        <taxon>Fungi</taxon>
        <taxon>Dikarya</taxon>
        <taxon>Ascomycota</taxon>
        <taxon>Pezizomycotina</taxon>
        <taxon>Dothideomycetes</taxon>
        <taxon>Dothideomycetidae</taxon>
        <taxon>Mycosphaerellales</taxon>
        <taxon>Extremaceae</taxon>
        <taxon>Extremus</taxon>
    </lineage>
</organism>